<dbReference type="OrthoDB" id="152679at2759"/>
<evidence type="ECO:0000313" key="2">
    <source>
        <dbReference type="Proteomes" id="UP000294530"/>
    </source>
</evidence>
<sequence length="228" mass="25896">MTTILVSNVCPIVVLLTDPSLVWNHFLACLGMTDVQSSTKRVQPIRLFADHNTSTYFDKSYSETTMQRKQALFESTVAHPVTYLWTNAFKDSSLVHRNLSVTCSQEDDQCGRTSWNGVPASSDCNDTNHFPQRLQTTELPPLNASPSRLRLIYDDEDAKDRVCSNVQRLLKVVQQDPEAKSANAQLARKVLKYRRVMERLGDVNVEDPHFDASAFFGIEWRRVGKSSR</sequence>
<dbReference type="KEGG" id="blac:94344855"/>
<reference evidence="1 2" key="1">
    <citation type="journal article" date="2021" name="Genome Biol.">
        <title>AFLAP: assembly-free linkage analysis pipeline using k-mers from genome sequencing data.</title>
        <authorList>
            <person name="Fletcher K."/>
            <person name="Zhang L."/>
            <person name="Gil J."/>
            <person name="Han R."/>
            <person name="Cavanaugh K."/>
            <person name="Michelmore R."/>
        </authorList>
    </citation>
    <scope>NUCLEOTIDE SEQUENCE [LARGE SCALE GENOMIC DNA]</scope>
    <source>
        <strain evidence="1 2">SF5</strain>
    </source>
</reference>
<proteinExistence type="predicted"/>
<dbReference type="GeneID" id="94344855"/>
<name>A0A976NXT1_BRELC</name>
<organism evidence="1 2">
    <name type="scientific">Bremia lactucae</name>
    <name type="common">Lettuce downy mildew</name>
    <dbReference type="NCBI Taxonomy" id="4779"/>
    <lineage>
        <taxon>Eukaryota</taxon>
        <taxon>Sar</taxon>
        <taxon>Stramenopiles</taxon>
        <taxon>Oomycota</taxon>
        <taxon>Peronosporomycetes</taxon>
        <taxon>Peronosporales</taxon>
        <taxon>Peronosporaceae</taxon>
        <taxon>Bremia</taxon>
    </lineage>
</organism>
<keyword evidence="2" id="KW-1185">Reference proteome</keyword>
<gene>
    <name evidence="1" type="ORF">CCR75_001079</name>
</gene>
<protein>
    <submittedName>
        <fullName evidence="1">Uncharacterized protein</fullName>
    </submittedName>
</protein>
<evidence type="ECO:0000313" key="1">
    <source>
        <dbReference type="EMBL" id="TDH71876.1"/>
    </source>
</evidence>
<accession>A0A976NXT1</accession>
<dbReference type="Proteomes" id="UP000294530">
    <property type="component" value="Unassembled WGS sequence"/>
</dbReference>
<dbReference type="AlphaFoldDB" id="A0A976NXT1"/>
<dbReference type="EMBL" id="SHOA02000015">
    <property type="protein sequence ID" value="TDH71876.1"/>
    <property type="molecule type" value="Genomic_DNA"/>
</dbReference>
<dbReference type="RefSeq" id="XP_067821375.1">
    <property type="nucleotide sequence ID" value="XM_067959184.1"/>
</dbReference>
<comment type="caution">
    <text evidence="1">The sequence shown here is derived from an EMBL/GenBank/DDBJ whole genome shotgun (WGS) entry which is preliminary data.</text>
</comment>